<dbReference type="Pfam" id="PF10090">
    <property type="entry name" value="HPTransfase"/>
    <property type="match status" value="1"/>
</dbReference>
<dbReference type="RefSeq" id="WP_108387161.1">
    <property type="nucleotide sequence ID" value="NZ_QBUD01000009.1"/>
</dbReference>
<evidence type="ECO:0000259" key="1">
    <source>
        <dbReference type="Pfam" id="PF10090"/>
    </source>
</evidence>
<protein>
    <submittedName>
        <fullName evidence="2">Histidine phosphotransferase ChpT</fullName>
    </submittedName>
</protein>
<dbReference type="OrthoDB" id="9803702at2"/>
<dbReference type="GO" id="GO:0016740">
    <property type="term" value="F:transferase activity"/>
    <property type="evidence" value="ECO:0007669"/>
    <property type="project" value="UniProtKB-KW"/>
</dbReference>
<comment type="caution">
    <text evidence="2">The sequence shown here is derived from an EMBL/GenBank/DDBJ whole genome shotgun (WGS) entry which is preliminary data.</text>
</comment>
<organism evidence="2 3">
    <name type="scientific">Yoonia sediminilitoris</name>
    <dbReference type="NCBI Taxonomy" id="1286148"/>
    <lineage>
        <taxon>Bacteria</taxon>
        <taxon>Pseudomonadati</taxon>
        <taxon>Pseudomonadota</taxon>
        <taxon>Alphaproteobacteria</taxon>
        <taxon>Rhodobacterales</taxon>
        <taxon>Paracoccaceae</taxon>
        <taxon>Yoonia</taxon>
    </lineage>
</organism>
<name>A0A2T6KCM8_9RHOB</name>
<proteinExistence type="predicted"/>
<dbReference type="Proteomes" id="UP000244523">
    <property type="component" value="Unassembled WGS sequence"/>
</dbReference>
<dbReference type="AlphaFoldDB" id="A0A2T6KCM8"/>
<evidence type="ECO:0000313" key="2">
    <source>
        <dbReference type="EMBL" id="PUB12706.1"/>
    </source>
</evidence>
<dbReference type="InterPro" id="IPR018762">
    <property type="entry name" value="ChpT_C"/>
</dbReference>
<sequence length="196" mass="21179">MTTDIAALVGSRICHDLISPIGAIGNGVELLALTDGHAGAEMSLISESVQNANARIRFFRIAFGASGADQLVGRTETLSILSDMASGGRMTYHWMITDDQPRRDVRCAFLLLLSLESAMPLGGEVRIEMNGNAWALTAAGRRIMIDDDLWASLQSPDSGYVHTAAQVQFALLPSCLAEAGRVLHPHLSEEQLIMRF</sequence>
<gene>
    <name evidence="2" type="ORF">C8N45_10914</name>
</gene>
<feature type="domain" description="Histidine phosphotransferase ChpT C-terminal" evidence="1">
    <location>
        <begin position="75"/>
        <end position="189"/>
    </location>
</feature>
<dbReference type="Gene3D" id="3.30.565.10">
    <property type="entry name" value="Histidine kinase-like ATPase, C-terminal domain"/>
    <property type="match status" value="1"/>
</dbReference>
<accession>A0A2T6KCM8</accession>
<reference evidence="2 3" key="1">
    <citation type="submission" date="2018-04" db="EMBL/GenBank/DDBJ databases">
        <title>Genomic Encyclopedia of Archaeal and Bacterial Type Strains, Phase II (KMG-II): from individual species to whole genera.</title>
        <authorList>
            <person name="Goeker M."/>
        </authorList>
    </citation>
    <scope>NUCLEOTIDE SEQUENCE [LARGE SCALE GENOMIC DNA]</scope>
    <source>
        <strain evidence="2 3">DSM 29955</strain>
    </source>
</reference>
<keyword evidence="2" id="KW-0808">Transferase</keyword>
<dbReference type="EMBL" id="QBUD01000009">
    <property type="protein sequence ID" value="PUB12706.1"/>
    <property type="molecule type" value="Genomic_DNA"/>
</dbReference>
<evidence type="ECO:0000313" key="3">
    <source>
        <dbReference type="Proteomes" id="UP000244523"/>
    </source>
</evidence>
<dbReference type="InterPro" id="IPR036890">
    <property type="entry name" value="HATPase_C_sf"/>
</dbReference>
<dbReference type="Gene3D" id="1.10.287.130">
    <property type="match status" value="1"/>
</dbReference>
<keyword evidence="3" id="KW-1185">Reference proteome</keyword>